<dbReference type="Proteomes" id="UP000636010">
    <property type="component" value="Unassembled WGS sequence"/>
</dbReference>
<reference evidence="2" key="1">
    <citation type="journal article" date="2019" name="Int. J. Syst. Evol. Microbiol.">
        <title>The Global Catalogue of Microorganisms (GCM) 10K type strain sequencing project: providing services to taxonomists for standard genome sequencing and annotation.</title>
        <authorList>
            <consortium name="The Broad Institute Genomics Platform"/>
            <consortium name="The Broad Institute Genome Sequencing Center for Infectious Disease"/>
            <person name="Wu L."/>
            <person name="Ma J."/>
        </authorList>
    </citation>
    <scope>NUCLEOTIDE SEQUENCE [LARGE SCALE GENOMIC DNA]</scope>
    <source>
        <strain evidence="2">CGMCC 1.10832</strain>
    </source>
</reference>
<dbReference type="PANTHER" id="PTHR28055">
    <property type="entry name" value="ALTERED INHERITANCE OF MITOCHONDRIA PROTEIN 41, MITOCHONDRIAL"/>
    <property type="match status" value="1"/>
</dbReference>
<protein>
    <submittedName>
        <fullName evidence="1">Aspartyl-tRNA amidotransferase subunit B</fullName>
    </submittedName>
</protein>
<dbReference type="InterPro" id="IPR019004">
    <property type="entry name" value="YqeY/Aim41"/>
</dbReference>
<comment type="caution">
    <text evidence="1">The sequence shown here is derived from an EMBL/GenBank/DDBJ whole genome shotgun (WGS) entry which is preliminary data.</text>
</comment>
<dbReference type="EMBL" id="BMEC01000007">
    <property type="protein sequence ID" value="GGC37662.1"/>
    <property type="molecule type" value="Genomic_DNA"/>
</dbReference>
<organism evidence="1 2">
    <name type="scientific">Marivirga lumbricoides</name>
    <dbReference type="NCBI Taxonomy" id="1046115"/>
    <lineage>
        <taxon>Bacteria</taxon>
        <taxon>Pseudomonadati</taxon>
        <taxon>Bacteroidota</taxon>
        <taxon>Cytophagia</taxon>
        <taxon>Cytophagales</taxon>
        <taxon>Marivirgaceae</taxon>
        <taxon>Marivirga</taxon>
    </lineage>
</organism>
<keyword evidence="2" id="KW-1185">Reference proteome</keyword>
<dbReference type="SUPFAM" id="SSF89095">
    <property type="entry name" value="GatB/YqeY motif"/>
    <property type="match status" value="1"/>
</dbReference>
<gene>
    <name evidence="1" type="ORF">GCM10011506_23810</name>
</gene>
<evidence type="ECO:0000313" key="2">
    <source>
        <dbReference type="Proteomes" id="UP000636010"/>
    </source>
</evidence>
<dbReference type="InterPro" id="IPR003789">
    <property type="entry name" value="Asn/Gln_tRNA_amidoTrase-B-like"/>
</dbReference>
<name>A0ABQ1ME72_9BACT</name>
<dbReference type="Gene3D" id="1.10.10.410">
    <property type="match status" value="1"/>
</dbReference>
<sequence length="150" mass="16597">MSLKEQIDSDIKEAMKAKNKEELTALRSIKSLILLAETEKGSKESISEDTEMKLLMRAAKQRKESAETYQANNRPELAEAELVELRVIERYLPKQMSDEELKTKIEEIVKKVGATGPSDMGKVMGVATKELAGKADGKAISTTVKNVLNS</sequence>
<dbReference type="InterPro" id="IPR042184">
    <property type="entry name" value="YqeY/Aim41_N"/>
</dbReference>
<dbReference type="PANTHER" id="PTHR28055:SF1">
    <property type="entry name" value="ALTERED INHERITANCE OF MITOCHONDRIA PROTEIN 41, MITOCHONDRIAL"/>
    <property type="match status" value="1"/>
</dbReference>
<proteinExistence type="predicted"/>
<dbReference type="RefSeq" id="WP_188463638.1">
    <property type="nucleotide sequence ID" value="NZ_BAABHU010000007.1"/>
</dbReference>
<dbReference type="InterPro" id="IPR023168">
    <property type="entry name" value="GatB_Yqey_C_2"/>
</dbReference>
<dbReference type="Gene3D" id="1.10.1510.10">
    <property type="entry name" value="Uncharacterised protein YqeY/AIM41 PF09424, N-terminal domain"/>
    <property type="match status" value="1"/>
</dbReference>
<evidence type="ECO:0000313" key="1">
    <source>
        <dbReference type="EMBL" id="GGC37662.1"/>
    </source>
</evidence>
<dbReference type="Pfam" id="PF09424">
    <property type="entry name" value="YqeY"/>
    <property type="match status" value="1"/>
</dbReference>
<accession>A0ABQ1ME72</accession>